<dbReference type="EMBL" id="BGZK01001042">
    <property type="protein sequence ID" value="GBP69472.1"/>
    <property type="molecule type" value="Genomic_DNA"/>
</dbReference>
<dbReference type="Proteomes" id="UP000299102">
    <property type="component" value="Unassembled WGS sequence"/>
</dbReference>
<organism evidence="1 2">
    <name type="scientific">Eumeta variegata</name>
    <name type="common">Bagworm moth</name>
    <name type="synonym">Eumeta japonica</name>
    <dbReference type="NCBI Taxonomy" id="151549"/>
    <lineage>
        <taxon>Eukaryota</taxon>
        <taxon>Metazoa</taxon>
        <taxon>Ecdysozoa</taxon>
        <taxon>Arthropoda</taxon>
        <taxon>Hexapoda</taxon>
        <taxon>Insecta</taxon>
        <taxon>Pterygota</taxon>
        <taxon>Neoptera</taxon>
        <taxon>Endopterygota</taxon>
        <taxon>Lepidoptera</taxon>
        <taxon>Glossata</taxon>
        <taxon>Ditrysia</taxon>
        <taxon>Tineoidea</taxon>
        <taxon>Psychidae</taxon>
        <taxon>Oiketicinae</taxon>
        <taxon>Eumeta</taxon>
    </lineage>
</organism>
<proteinExistence type="predicted"/>
<reference evidence="1 2" key="1">
    <citation type="journal article" date="2019" name="Commun. Biol.">
        <title>The bagworm genome reveals a unique fibroin gene that provides high tensile strength.</title>
        <authorList>
            <person name="Kono N."/>
            <person name="Nakamura H."/>
            <person name="Ohtoshi R."/>
            <person name="Tomita M."/>
            <person name="Numata K."/>
            <person name="Arakawa K."/>
        </authorList>
    </citation>
    <scope>NUCLEOTIDE SEQUENCE [LARGE SCALE GENOMIC DNA]</scope>
</reference>
<evidence type="ECO:0000313" key="1">
    <source>
        <dbReference type="EMBL" id="GBP69472.1"/>
    </source>
</evidence>
<gene>
    <name evidence="1" type="ORF">EVAR_43719_1</name>
</gene>
<dbReference type="AlphaFoldDB" id="A0A4C1Y3R2"/>
<comment type="caution">
    <text evidence="1">The sequence shown here is derived from an EMBL/GenBank/DDBJ whole genome shotgun (WGS) entry which is preliminary data.</text>
</comment>
<evidence type="ECO:0000313" key="2">
    <source>
        <dbReference type="Proteomes" id="UP000299102"/>
    </source>
</evidence>
<accession>A0A4C1Y3R2</accession>
<name>A0A4C1Y3R2_EUMVA</name>
<keyword evidence="2" id="KW-1185">Reference proteome</keyword>
<protein>
    <submittedName>
        <fullName evidence="1">Uncharacterized protein</fullName>
    </submittedName>
</protein>
<sequence length="155" mass="17452">MCLYIIFGRAGISISPLRPRLPPGANRRINQTEPPQRMFFFSRAAARASGSRRCSRDQFFIDASRRARRRRVRSFITGGRCFRGGVRVNSFAGDSVGAANAYLSRRTVNRYAAGGRRPPAADRARLDGVDMLRVIFDCTLRSSDPRFPPNERTLL</sequence>